<evidence type="ECO:0000259" key="7">
    <source>
        <dbReference type="PROSITE" id="PS01225"/>
    </source>
</evidence>
<evidence type="ECO:0000256" key="1">
    <source>
        <dbReference type="ARBA" id="ARBA00004613"/>
    </source>
</evidence>
<keyword evidence="5" id="KW-0325">Glycoprotein</keyword>
<keyword evidence="11" id="KW-1185">Reference proteome</keyword>
<dbReference type="InterPro" id="IPR001846">
    <property type="entry name" value="VWF_type-D"/>
</dbReference>
<keyword evidence="2" id="KW-0964">Secreted</keyword>
<dbReference type="AlphaFoldDB" id="A0ABD0WB19"/>
<dbReference type="InterPro" id="IPR001007">
    <property type="entry name" value="VWF_dom"/>
</dbReference>
<comment type="subcellular location">
    <subcellularLocation>
        <location evidence="1">Secreted</location>
    </subcellularLocation>
</comment>
<proteinExistence type="predicted"/>
<dbReference type="PANTHER" id="PTHR11339">
    <property type="entry name" value="EXTRACELLULAR MATRIX GLYCOPROTEIN RELATED"/>
    <property type="match status" value="1"/>
</dbReference>
<evidence type="ECO:0000259" key="9">
    <source>
        <dbReference type="PROSITE" id="PS51233"/>
    </source>
</evidence>
<evidence type="ECO:0008006" key="12">
    <source>
        <dbReference type="Google" id="ProtNLM"/>
    </source>
</evidence>
<evidence type="ECO:0000313" key="11">
    <source>
        <dbReference type="Proteomes" id="UP001557470"/>
    </source>
</evidence>
<reference evidence="10 11" key="1">
    <citation type="submission" date="2024-06" db="EMBL/GenBank/DDBJ databases">
        <authorList>
            <person name="Pan Q."/>
            <person name="Wen M."/>
            <person name="Jouanno E."/>
            <person name="Zahm M."/>
            <person name="Klopp C."/>
            <person name="Cabau C."/>
            <person name="Louis A."/>
            <person name="Berthelot C."/>
            <person name="Parey E."/>
            <person name="Roest Crollius H."/>
            <person name="Montfort J."/>
            <person name="Robinson-Rechavi M."/>
            <person name="Bouchez O."/>
            <person name="Lampietro C."/>
            <person name="Lopez Roques C."/>
            <person name="Donnadieu C."/>
            <person name="Postlethwait J."/>
            <person name="Bobe J."/>
            <person name="Verreycken H."/>
            <person name="Guiguen Y."/>
        </authorList>
    </citation>
    <scope>NUCLEOTIDE SEQUENCE [LARGE SCALE GENOMIC DNA]</scope>
    <source>
        <strain evidence="10">Up_M1</strain>
        <tissue evidence="10">Testis</tissue>
    </source>
</reference>
<dbReference type="Pfam" id="PF00007">
    <property type="entry name" value="Cys_knot"/>
    <property type="match status" value="1"/>
</dbReference>
<dbReference type="InterPro" id="IPR050780">
    <property type="entry name" value="Mucin_vWF_Thrombospondin_sf"/>
</dbReference>
<dbReference type="InterPro" id="IPR006208">
    <property type="entry name" value="Glyco_hormone_CN"/>
</dbReference>
<keyword evidence="4 6" id="KW-1015">Disulfide bond</keyword>
<feature type="domain" description="VWFC" evidence="8">
    <location>
        <begin position="274"/>
        <end position="341"/>
    </location>
</feature>
<gene>
    <name evidence="10" type="ORF">UPYG_G00272340</name>
</gene>
<dbReference type="InterPro" id="IPR006207">
    <property type="entry name" value="Cys_knot_C"/>
</dbReference>
<dbReference type="PROSITE" id="PS01185">
    <property type="entry name" value="CTCK_1"/>
    <property type="match status" value="1"/>
</dbReference>
<evidence type="ECO:0000313" key="10">
    <source>
        <dbReference type="EMBL" id="KAL0968824.1"/>
    </source>
</evidence>
<dbReference type="PANTHER" id="PTHR11339:SF406">
    <property type="entry name" value="MUCIN-5AC-LIKE"/>
    <property type="match status" value="1"/>
</dbReference>
<dbReference type="Gene3D" id="2.10.90.10">
    <property type="entry name" value="Cystine-knot cytokines"/>
    <property type="match status" value="1"/>
</dbReference>
<feature type="domain" description="VWFD" evidence="9">
    <location>
        <begin position="1"/>
        <end position="112"/>
    </location>
</feature>
<dbReference type="InterPro" id="IPR014853">
    <property type="entry name" value="VWF/SSPO/ZAN-like_Cys-rich_dom"/>
</dbReference>
<protein>
    <recommendedName>
        <fullName evidence="12">Intestinal mucin-like protein</fullName>
    </recommendedName>
</protein>
<evidence type="ECO:0000259" key="8">
    <source>
        <dbReference type="PROSITE" id="PS50184"/>
    </source>
</evidence>
<keyword evidence="3" id="KW-0677">Repeat</keyword>
<feature type="disulfide bond" evidence="6">
    <location>
        <begin position="477"/>
        <end position="529"/>
    </location>
</feature>
<dbReference type="SMART" id="SM00214">
    <property type="entry name" value="VWC"/>
    <property type="match status" value="2"/>
</dbReference>
<feature type="disulfide bond" evidence="6">
    <location>
        <begin position="462"/>
        <end position="511"/>
    </location>
</feature>
<evidence type="ECO:0000256" key="6">
    <source>
        <dbReference type="PROSITE-ProRule" id="PRU00039"/>
    </source>
</evidence>
<dbReference type="PROSITE" id="PS51233">
    <property type="entry name" value="VWFD"/>
    <property type="match status" value="1"/>
</dbReference>
<dbReference type="PROSITE" id="PS01225">
    <property type="entry name" value="CTCK_2"/>
    <property type="match status" value="1"/>
</dbReference>
<dbReference type="PROSITE" id="PS50184">
    <property type="entry name" value="VWFC_2"/>
    <property type="match status" value="1"/>
</dbReference>
<evidence type="ECO:0000256" key="5">
    <source>
        <dbReference type="ARBA" id="ARBA00023180"/>
    </source>
</evidence>
<dbReference type="GO" id="GO:0005576">
    <property type="term" value="C:extracellular region"/>
    <property type="evidence" value="ECO:0007669"/>
    <property type="project" value="UniProtKB-SubCell"/>
</dbReference>
<comment type="caution">
    <text evidence="6">Lacks conserved residue(s) required for the propagation of feature annotation.</text>
</comment>
<dbReference type="Pfam" id="PF00094">
    <property type="entry name" value="VWD"/>
    <property type="match status" value="1"/>
</dbReference>
<organism evidence="10 11">
    <name type="scientific">Umbra pygmaea</name>
    <name type="common">Eastern mudminnow</name>
    <dbReference type="NCBI Taxonomy" id="75934"/>
    <lineage>
        <taxon>Eukaryota</taxon>
        <taxon>Metazoa</taxon>
        <taxon>Chordata</taxon>
        <taxon>Craniata</taxon>
        <taxon>Vertebrata</taxon>
        <taxon>Euteleostomi</taxon>
        <taxon>Actinopterygii</taxon>
        <taxon>Neopterygii</taxon>
        <taxon>Teleostei</taxon>
        <taxon>Protacanthopterygii</taxon>
        <taxon>Esociformes</taxon>
        <taxon>Umbridae</taxon>
        <taxon>Umbra</taxon>
    </lineage>
</organism>
<sequence length="539" mass="58718">MNRVAAFTMNVNVYINGQQIFPSYSNADFTIKSTGVQLLLTIPAINAQVMFKYIQFSITLPDSLFHGNTEGQCGTSDNNMENDCRSPNGQIAPCPEMAQEWQIPDDKKPYCKPQPTGPPPTPEPTTICLPEQAAVCDILISSVFEPCHEVIPPQAFLEACKYDVCNMQTKSIGCSSLEAYATMCTNHGVCIDWRPSTNGLCEYKCPSTKIYYACGPAIQPTCNSRYNDIYVQPCQGVHRSQNVTCDEVGEGCFCPEGNVLFNTYSDTCVSSCGCTGPDGNPKKPGDSWLSDCLECNCSADTVSVLCSPVECQIQENVSCNIGEVLVTETVGCCQSEKCVCDVSQCPEPEPCPRGTQLVVKMSKESCCPIYIYEKKPVCVYNNTEYQPGAIWSPPNNRCLTYECKQNGSQFKPVPSRVQCPVFNPANCIPGTETTDANGCCETCTPSVCALQKNTTFLQIDGCKSVKPVELSACGGSCGTYSMYSAMKNGLMHSCSCCLEMSTSERKVEMVCSNGKKTTQTYIYIEQCGCSVTECEDTST</sequence>
<dbReference type="Gene3D" id="2.10.25.10">
    <property type="entry name" value="Laminin"/>
    <property type="match status" value="1"/>
</dbReference>
<name>A0ABD0WB19_UMBPY</name>
<dbReference type="InterPro" id="IPR029034">
    <property type="entry name" value="Cystine-knot_cytokine"/>
</dbReference>
<feature type="domain" description="CTCK" evidence="7">
    <location>
        <begin position="443"/>
        <end position="535"/>
    </location>
</feature>
<evidence type="ECO:0000256" key="4">
    <source>
        <dbReference type="ARBA" id="ARBA00023157"/>
    </source>
</evidence>
<feature type="disulfide bond" evidence="6">
    <location>
        <begin position="473"/>
        <end position="527"/>
    </location>
</feature>
<dbReference type="SMART" id="SM00041">
    <property type="entry name" value="CT"/>
    <property type="match status" value="1"/>
</dbReference>
<comment type="caution">
    <text evidence="10">The sequence shown here is derived from an EMBL/GenBank/DDBJ whole genome shotgun (WGS) entry which is preliminary data.</text>
</comment>
<accession>A0ABD0WB19</accession>
<evidence type="ECO:0000256" key="3">
    <source>
        <dbReference type="ARBA" id="ARBA00022737"/>
    </source>
</evidence>
<dbReference type="Pfam" id="PF08742">
    <property type="entry name" value="C8"/>
    <property type="match status" value="1"/>
</dbReference>
<dbReference type="SMART" id="SM00832">
    <property type="entry name" value="C8"/>
    <property type="match status" value="1"/>
</dbReference>
<dbReference type="Proteomes" id="UP001557470">
    <property type="component" value="Unassembled WGS sequence"/>
</dbReference>
<dbReference type="EMBL" id="JAGEUA010000008">
    <property type="protein sequence ID" value="KAL0968824.1"/>
    <property type="molecule type" value="Genomic_DNA"/>
</dbReference>
<evidence type="ECO:0000256" key="2">
    <source>
        <dbReference type="ARBA" id="ARBA00022525"/>
    </source>
</evidence>
<dbReference type="PROSITE" id="PS01208">
    <property type="entry name" value="VWFC_1"/>
    <property type="match status" value="1"/>
</dbReference>